<keyword evidence="2" id="KW-0560">Oxidoreductase</keyword>
<dbReference type="SUPFAM" id="SSF51735">
    <property type="entry name" value="NAD(P)-binding Rossmann-fold domains"/>
    <property type="match status" value="1"/>
</dbReference>
<evidence type="ECO:0008006" key="5">
    <source>
        <dbReference type="Google" id="ProtNLM"/>
    </source>
</evidence>
<protein>
    <recommendedName>
        <fullName evidence="5">Short-chain dehydrogenase</fullName>
    </recommendedName>
</protein>
<dbReference type="RefSeq" id="WP_092419274.1">
    <property type="nucleotide sequence ID" value="NZ_FNCL01000001.1"/>
</dbReference>
<dbReference type="Proteomes" id="UP000199392">
    <property type="component" value="Unassembled WGS sequence"/>
</dbReference>
<dbReference type="PANTHER" id="PTHR43639:SF1">
    <property type="entry name" value="SHORT-CHAIN DEHYDROGENASE_REDUCTASE FAMILY PROTEIN"/>
    <property type="match status" value="1"/>
</dbReference>
<comment type="similarity">
    <text evidence="1">Belongs to the short-chain dehydrogenases/reductases (SDR) family.</text>
</comment>
<dbReference type="Gene3D" id="3.40.50.720">
    <property type="entry name" value="NAD(P)-binding Rossmann-like Domain"/>
    <property type="match status" value="1"/>
</dbReference>
<dbReference type="InterPro" id="IPR036291">
    <property type="entry name" value="NAD(P)-bd_dom_sf"/>
</dbReference>
<dbReference type="AlphaFoldDB" id="A0A1I6QLK5"/>
<dbReference type="InterPro" id="IPR002347">
    <property type="entry name" value="SDR_fam"/>
</dbReference>
<dbReference type="GO" id="GO:0016491">
    <property type="term" value="F:oxidoreductase activity"/>
    <property type="evidence" value="ECO:0007669"/>
    <property type="project" value="UniProtKB-KW"/>
</dbReference>
<proteinExistence type="inferred from homology"/>
<dbReference type="OrthoDB" id="9803333at2"/>
<evidence type="ECO:0000313" key="3">
    <source>
        <dbReference type="EMBL" id="SFS53355.1"/>
    </source>
</evidence>
<dbReference type="PRINTS" id="PR00081">
    <property type="entry name" value="GDHRDH"/>
</dbReference>
<reference evidence="4" key="1">
    <citation type="submission" date="2016-10" db="EMBL/GenBank/DDBJ databases">
        <authorList>
            <person name="Varghese N."/>
            <person name="Submissions S."/>
        </authorList>
    </citation>
    <scope>NUCLEOTIDE SEQUENCE [LARGE SCALE GENOMIC DNA]</scope>
    <source>
        <strain evidence="4">DSM 26894</strain>
    </source>
</reference>
<gene>
    <name evidence="3" type="ORF">SAMN04488050_102155</name>
</gene>
<dbReference type="STRING" id="311180.SAMN04488050_102155"/>
<evidence type="ECO:0000256" key="1">
    <source>
        <dbReference type="ARBA" id="ARBA00006484"/>
    </source>
</evidence>
<organism evidence="3 4">
    <name type="scientific">Alloyangia pacifica</name>
    <dbReference type="NCBI Taxonomy" id="311180"/>
    <lineage>
        <taxon>Bacteria</taxon>
        <taxon>Pseudomonadati</taxon>
        <taxon>Pseudomonadota</taxon>
        <taxon>Alphaproteobacteria</taxon>
        <taxon>Rhodobacterales</taxon>
        <taxon>Roseobacteraceae</taxon>
        <taxon>Alloyangia</taxon>
    </lineage>
</organism>
<evidence type="ECO:0000313" key="4">
    <source>
        <dbReference type="Proteomes" id="UP000199392"/>
    </source>
</evidence>
<dbReference type="Pfam" id="PF13561">
    <property type="entry name" value="adh_short_C2"/>
    <property type="match status" value="1"/>
</dbReference>
<keyword evidence="4" id="KW-1185">Reference proteome</keyword>
<accession>A0A1I6QLK5</accession>
<dbReference type="PANTHER" id="PTHR43639">
    <property type="entry name" value="OXIDOREDUCTASE, SHORT-CHAIN DEHYDROGENASE/REDUCTASE FAMILY (AFU_ORTHOLOGUE AFUA_5G02870)"/>
    <property type="match status" value="1"/>
</dbReference>
<evidence type="ECO:0000256" key="2">
    <source>
        <dbReference type="ARBA" id="ARBA00023002"/>
    </source>
</evidence>
<dbReference type="PRINTS" id="PR00080">
    <property type="entry name" value="SDRFAMILY"/>
</dbReference>
<dbReference type="EMBL" id="FOZW01000002">
    <property type="protein sequence ID" value="SFS53355.1"/>
    <property type="molecule type" value="Genomic_DNA"/>
</dbReference>
<name>A0A1I6QLK5_9RHOB</name>
<sequence>MTPKIALITGASRGLGRAAALHLARAGVEVIGTYNSSPEAAAEVAREIEVLGVRAAMLPFDAEHGDIAEFADRVREALSQTFGRDSLDYLVNNAGLGVHRSIAETGPEDLDLLYRVHVRTPFLLTRALSPVISEGGSVLFVSSGLARFTLPGYAAYASMKGAVEVLTRYAAQEFGPRGIRVNCIAPGAIATDFGGGAVRDNAQINAGISGMTALGRVGEAEDIGAGVAGLLTGGLSWMTGQRVELSGGQRL</sequence>